<reference evidence="1" key="1">
    <citation type="journal article" date="2021" name="PeerJ">
        <title>Extensive microbial diversity within the chicken gut microbiome revealed by metagenomics and culture.</title>
        <authorList>
            <person name="Gilroy R."/>
            <person name="Ravi A."/>
            <person name="Getino M."/>
            <person name="Pursley I."/>
            <person name="Horton D.L."/>
            <person name="Alikhan N.F."/>
            <person name="Baker D."/>
            <person name="Gharbi K."/>
            <person name="Hall N."/>
            <person name="Watson M."/>
            <person name="Adriaenssens E.M."/>
            <person name="Foster-Nyarko E."/>
            <person name="Jarju S."/>
            <person name="Secka A."/>
            <person name="Antonio M."/>
            <person name="Oren A."/>
            <person name="Chaudhuri R.R."/>
            <person name="La Ragione R."/>
            <person name="Hildebrand F."/>
            <person name="Pallen M.J."/>
        </authorList>
    </citation>
    <scope>NUCLEOTIDE SEQUENCE</scope>
    <source>
        <strain evidence="1">CHK160-9182</strain>
    </source>
</reference>
<name>A0A9D1Q7A6_9GAMM</name>
<evidence type="ECO:0000313" key="1">
    <source>
        <dbReference type="EMBL" id="HIW07476.1"/>
    </source>
</evidence>
<reference evidence="1" key="2">
    <citation type="submission" date="2021-04" db="EMBL/GenBank/DDBJ databases">
        <authorList>
            <person name="Gilroy R."/>
        </authorList>
    </citation>
    <scope>NUCLEOTIDE SEQUENCE</scope>
    <source>
        <strain evidence="1">CHK160-9182</strain>
    </source>
</reference>
<proteinExistence type="predicted"/>
<comment type="caution">
    <text evidence="1">The sequence shown here is derived from an EMBL/GenBank/DDBJ whole genome shotgun (WGS) entry which is preliminary data.</text>
</comment>
<sequence length="380" mass="42645">MMSFDYYKDRTDWFPVNAGNANVSHYVFHDVNRNGIYDIGDKPLIQFAIRLTREDGSWAVRRSNLNGFVNFYNAIVDEDSEAAKKVEIRKPGVYTYEIILPDGWYVTTQNAVQKITYTELPGTRAGIVCDTVPVPIGVAQILTVSGSIVKKNENGTVDVANNSDVEVIVTSPAGKQEQIQLNDQGQYSFVGEPGIWKVNYHSSLGNHERIFELKTAPVKACRVVLGSEENNIGHKTIVNIVDFENITNRTVQKTPNGVGGVNWKNLNIIHHMFEGEGYSNGTVSGEYVAYNTSGYPVTIELPEGFDFYGAYFTAAWLHNGQGETLEVKAWRDDQLIADEEFKLSALGPFWLDADFRNITKLVLSTKHYWQFVVDDMKFGV</sequence>
<dbReference type="Proteomes" id="UP000823934">
    <property type="component" value="Unassembled WGS sequence"/>
</dbReference>
<evidence type="ECO:0008006" key="3">
    <source>
        <dbReference type="Google" id="ProtNLM"/>
    </source>
</evidence>
<accession>A0A9D1Q7A6</accession>
<protein>
    <recommendedName>
        <fullName evidence="3">SD-repeat containing protein B domain-containing protein</fullName>
    </recommendedName>
</protein>
<dbReference type="AlphaFoldDB" id="A0A9D1Q7A6"/>
<evidence type="ECO:0000313" key="2">
    <source>
        <dbReference type="Proteomes" id="UP000823934"/>
    </source>
</evidence>
<dbReference type="Gene3D" id="2.60.40.10">
    <property type="entry name" value="Immunoglobulins"/>
    <property type="match status" value="1"/>
</dbReference>
<dbReference type="EMBL" id="DXHP01000198">
    <property type="protein sequence ID" value="HIW07476.1"/>
    <property type="molecule type" value="Genomic_DNA"/>
</dbReference>
<gene>
    <name evidence="1" type="ORF">H9889_09175</name>
</gene>
<organism evidence="1 2">
    <name type="scientific">Candidatus Ignatzschineria merdigallinarum</name>
    <dbReference type="NCBI Taxonomy" id="2838621"/>
    <lineage>
        <taxon>Bacteria</taxon>
        <taxon>Pseudomonadati</taxon>
        <taxon>Pseudomonadota</taxon>
        <taxon>Gammaproteobacteria</taxon>
        <taxon>Cardiobacteriales</taxon>
        <taxon>Ignatzschineriaceae</taxon>
        <taxon>Ignatzschineria</taxon>
    </lineage>
</organism>
<dbReference type="InterPro" id="IPR013783">
    <property type="entry name" value="Ig-like_fold"/>
</dbReference>